<dbReference type="InterPro" id="IPR044524">
    <property type="entry name" value="Isoase_HisA-like"/>
</dbReference>
<keyword evidence="10 12" id="KW-0413">Isomerase</keyword>
<dbReference type="OrthoDB" id="9807749at2"/>
<organism evidence="15 16">
    <name type="scientific">Heliophilum fasciatum</name>
    <dbReference type="NCBI Taxonomy" id="35700"/>
    <lineage>
        <taxon>Bacteria</taxon>
        <taxon>Bacillati</taxon>
        <taxon>Bacillota</taxon>
        <taxon>Clostridia</taxon>
        <taxon>Eubacteriales</taxon>
        <taxon>Heliobacteriaceae</taxon>
        <taxon>Heliophilum</taxon>
    </lineage>
</organism>
<evidence type="ECO:0000313" key="15">
    <source>
        <dbReference type="EMBL" id="TCP64364.1"/>
    </source>
</evidence>
<comment type="caution">
    <text evidence="15">The sequence shown here is derived from an EMBL/GenBank/DDBJ whole genome shotgun (WGS) entry which is preliminary data.</text>
</comment>
<dbReference type="InterPro" id="IPR006063">
    <property type="entry name" value="HisA_bact_arch"/>
</dbReference>
<evidence type="ECO:0000256" key="8">
    <source>
        <dbReference type="ARBA" id="ARBA00022605"/>
    </source>
</evidence>
<dbReference type="EMBL" id="SLXT01000010">
    <property type="protein sequence ID" value="TCP64364.1"/>
    <property type="molecule type" value="Genomic_DNA"/>
</dbReference>
<comment type="similarity">
    <text evidence="4 12 13">Belongs to the HisA/HisF family.</text>
</comment>
<evidence type="ECO:0000256" key="13">
    <source>
        <dbReference type="RuleBase" id="RU003657"/>
    </source>
</evidence>
<dbReference type="SUPFAM" id="SSF51366">
    <property type="entry name" value="Ribulose-phoshate binding barrel"/>
    <property type="match status" value="1"/>
</dbReference>
<dbReference type="GO" id="GO:0003949">
    <property type="term" value="F:1-(5-phosphoribosyl)-5-[(5-phosphoribosylamino)methylideneamino]imidazole-4-carboxamide isomerase activity"/>
    <property type="evidence" value="ECO:0007669"/>
    <property type="project" value="UniProtKB-UniRule"/>
</dbReference>
<dbReference type="InterPro" id="IPR011060">
    <property type="entry name" value="RibuloseP-bd_barrel"/>
</dbReference>
<dbReference type="GO" id="GO:0000162">
    <property type="term" value="P:L-tryptophan biosynthetic process"/>
    <property type="evidence" value="ECO:0007669"/>
    <property type="project" value="TreeGrafter"/>
</dbReference>
<evidence type="ECO:0000256" key="1">
    <source>
        <dbReference type="ARBA" id="ARBA00000901"/>
    </source>
</evidence>
<evidence type="ECO:0000256" key="2">
    <source>
        <dbReference type="ARBA" id="ARBA00004496"/>
    </source>
</evidence>
<evidence type="ECO:0000256" key="10">
    <source>
        <dbReference type="ARBA" id="ARBA00023235"/>
    </source>
</evidence>
<dbReference type="AlphaFoldDB" id="A0A4R2RMV5"/>
<sequence>MLIFPAIDLKEGNCVRLYQGRMSEATVYNDDPVAQALYWQAQGAQMIHLVDLDGAFDGHPKNREAIQAILSAVTVACELGGGIRDMGTIEQYLRMGVARVILGTAAIKNPDLLSAACKEYGQRIVVGIDAKDGWVATDGWEGVSEVTAVELAVAMKKRGVRRIIYTDISKDGTLAGPNLKATADLARKSGLHVIASGGFATIDDVRACAALSSEGIEGAVLGRAIYTGDINLAEAIRVAQG</sequence>
<dbReference type="NCBIfam" id="TIGR00007">
    <property type="entry name" value="1-(5-phosphoribosyl)-5-[(5-phosphoribosylamino)methylideneamino]imidazole-4-carboxamide isomerase"/>
    <property type="match status" value="1"/>
</dbReference>
<evidence type="ECO:0000256" key="7">
    <source>
        <dbReference type="ARBA" id="ARBA00022490"/>
    </source>
</evidence>
<dbReference type="GO" id="GO:0005737">
    <property type="term" value="C:cytoplasm"/>
    <property type="evidence" value="ECO:0007669"/>
    <property type="project" value="UniProtKB-SubCell"/>
</dbReference>
<dbReference type="InterPro" id="IPR006062">
    <property type="entry name" value="His_biosynth"/>
</dbReference>
<dbReference type="Proteomes" id="UP000294813">
    <property type="component" value="Unassembled WGS sequence"/>
</dbReference>
<dbReference type="Pfam" id="PF00977">
    <property type="entry name" value="His_biosynth"/>
    <property type="match status" value="1"/>
</dbReference>
<keyword evidence="16" id="KW-1185">Reference proteome</keyword>
<protein>
    <recommendedName>
        <fullName evidence="6 12">1-(5-phosphoribosyl)-5-[(5-phosphoribosylamino)methylideneamino] imidazole-4-carboxamide isomerase</fullName>
        <ecNumber evidence="5 12">5.3.1.16</ecNumber>
    </recommendedName>
    <alternativeName>
        <fullName evidence="11 12">Phosphoribosylformimino-5-aminoimidazole carboxamide ribotide isomerase</fullName>
    </alternativeName>
</protein>
<comment type="catalytic activity">
    <reaction evidence="1 12 14">
        <text>1-(5-phospho-beta-D-ribosyl)-5-[(5-phospho-beta-D-ribosylamino)methylideneamino]imidazole-4-carboxamide = 5-[(5-phospho-1-deoxy-D-ribulos-1-ylimino)methylamino]-1-(5-phospho-beta-D-ribosyl)imidazole-4-carboxamide</text>
        <dbReference type="Rhea" id="RHEA:15469"/>
        <dbReference type="ChEBI" id="CHEBI:58435"/>
        <dbReference type="ChEBI" id="CHEBI:58525"/>
        <dbReference type="EC" id="5.3.1.16"/>
    </reaction>
</comment>
<dbReference type="RefSeq" id="WP_131919100.1">
    <property type="nucleotide sequence ID" value="NZ_JAOQNU010000010.1"/>
</dbReference>
<accession>A0A4R2RMV5</accession>
<keyword evidence="8 12" id="KW-0028">Amino-acid biosynthesis</keyword>
<evidence type="ECO:0000256" key="5">
    <source>
        <dbReference type="ARBA" id="ARBA00012550"/>
    </source>
</evidence>
<dbReference type="PANTHER" id="PTHR43090:SF2">
    <property type="entry name" value="1-(5-PHOSPHORIBOSYL)-5-[(5-PHOSPHORIBOSYLAMINO)METHYLIDENEAMINO] IMIDAZOLE-4-CARBOXAMIDE ISOMERASE"/>
    <property type="match status" value="1"/>
</dbReference>
<evidence type="ECO:0000256" key="4">
    <source>
        <dbReference type="ARBA" id="ARBA00009667"/>
    </source>
</evidence>
<evidence type="ECO:0000256" key="3">
    <source>
        <dbReference type="ARBA" id="ARBA00005133"/>
    </source>
</evidence>
<proteinExistence type="inferred from homology"/>
<keyword evidence="9 12" id="KW-0368">Histidine biosynthesis</keyword>
<evidence type="ECO:0000256" key="6">
    <source>
        <dbReference type="ARBA" id="ARBA00018464"/>
    </source>
</evidence>
<dbReference type="InterPro" id="IPR013785">
    <property type="entry name" value="Aldolase_TIM"/>
</dbReference>
<keyword evidence="7 12" id="KW-0963">Cytoplasm</keyword>
<evidence type="ECO:0000256" key="12">
    <source>
        <dbReference type="HAMAP-Rule" id="MF_01014"/>
    </source>
</evidence>
<evidence type="ECO:0000256" key="11">
    <source>
        <dbReference type="ARBA" id="ARBA00030547"/>
    </source>
</evidence>
<comment type="pathway">
    <text evidence="3 12 14">Amino-acid biosynthesis; L-histidine biosynthesis; L-histidine from 5-phospho-alpha-D-ribose 1-diphosphate: step 4/9.</text>
</comment>
<dbReference type="FunFam" id="3.20.20.70:FF:000009">
    <property type="entry name" value="1-(5-phosphoribosyl)-5-[(5-phosphoribosylamino)methylideneamino] imidazole-4-carboxamide isomerase"/>
    <property type="match status" value="1"/>
</dbReference>
<dbReference type="EC" id="5.3.1.16" evidence="5 12"/>
<reference evidence="15 16" key="1">
    <citation type="submission" date="2019-03" db="EMBL/GenBank/DDBJ databases">
        <title>Genomic Encyclopedia of Type Strains, Phase IV (KMG-IV): sequencing the most valuable type-strain genomes for metagenomic binning, comparative biology and taxonomic classification.</title>
        <authorList>
            <person name="Goeker M."/>
        </authorList>
    </citation>
    <scope>NUCLEOTIDE SEQUENCE [LARGE SCALE GENOMIC DNA]</scope>
    <source>
        <strain evidence="15 16">DSM 11170</strain>
    </source>
</reference>
<dbReference type="GO" id="GO:0000105">
    <property type="term" value="P:L-histidine biosynthetic process"/>
    <property type="evidence" value="ECO:0007669"/>
    <property type="project" value="UniProtKB-UniRule"/>
</dbReference>
<evidence type="ECO:0000256" key="14">
    <source>
        <dbReference type="RuleBase" id="RU003658"/>
    </source>
</evidence>
<name>A0A4R2RMV5_9FIRM</name>
<feature type="active site" description="Proton acceptor" evidence="12">
    <location>
        <position position="8"/>
    </location>
</feature>
<dbReference type="HAMAP" id="MF_01014">
    <property type="entry name" value="HisA"/>
    <property type="match status" value="1"/>
</dbReference>
<comment type="subcellular location">
    <subcellularLocation>
        <location evidence="2 12 14">Cytoplasm</location>
    </subcellularLocation>
</comment>
<dbReference type="InterPro" id="IPR023016">
    <property type="entry name" value="HisA/PriA"/>
</dbReference>
<dbReference type="PANTHER" id="PTHR43090">
    <property type="entry name" value="1-(5-PHOSPHORIBOSYL)-5-[(5-PHOSPHORIBOSYLAMINO)METHYLIDENEAMINO] IMIDAZOLE-4-CARBOXAMIDE ISOMERASE"/>
    <property type="match status" value="1"/>
</dbReference>
<evidence type="ECO:0000313" key="16">
    <source>
        <dbReference type="Proteomes" id="UP000294813"/>
    </source>
</evidence>
<dbReference type="UniPathway" id="UPA00031">
    <property type="reaction ID" value="UER00009"/>
</dbReference>
<feature type="active site" description="Proton donor" evidence="12">
    <location>
        <position position="129"/>
    </location>
</feature>
<dbReference type="CDD" id="cd04732">
    <property type="entry name" value="HisA"/>
    <property type="match status" value="1"/>
</dbReference>
<gene>
    <name evidence="12" type="primary">hisA</name>
    <name evidence="15" type="ORF">EDD73_11063</name>
</gene>
<evidence type="ECO:0000256" key="9">
    <source>
        <dbReference type="ARBA" id="ARBA00023102"/>
    </source>
</evidence>
<dbReference type="Gene3D" id="3.20.20.70">
    <property type="entry name" value="Aldolase class I"/>
    <property type="match status" value="1"/>
</dbReference>